<keyword evidence="3" id="KW-1185">Reference proteome</keyword>
<accession>A0A812X6P1</accession>
<dbReference type="Gene3D" id="3.10.110.10">
    <property type="entry name" value="Ubiquitin Conjugating Enzyme"/>
    <property type="match status" value="1"/>
</dbReference>
<dbReference type="OrthoDB" id="406833at2759"/>
<dbReference type="PANTHER" id="PTHR24067">
    <property type="entry name" value="UBIQUITIN-CONJUGATING ENZYME E2"/>
    <property type="match status" value="1"/>
</dbReference>
<dbReference type="SUPFAM" id="SSF54495">
    <property type="entry name" value="UBC-like"/>
    <property type="match status" value="1"/>
</dbReference>
<dbReference type="CDD" id="cd23808">
    <property type="entry name" value="UBCc_UBE2W"/>
    <property type="match status" value="1"/>
</dbReference>
<evidence type="ECO:0000313" key="2">
    <source>
        <dbReference type="EMBL" id="CAE7721119.1"/>
    </source>
</evidence>
<evidence type="ECO:0000313" key="3">
    <source>
        <dbReference type="Proteomes" id="UP000649617"/>
    </source>
</evidence>
<gene>
    <name evidence="2" type="primary">ube2w</name>
    <name evidence="2" type="ORF">SPIL2461_LOCUS20555</name>
</gene>
<sequence length="117" mass="13263">MLHSALQFAAPGTIYAGEQFLLRFTFPPRNLSVWLQVVFEGPSPEHPHIYSNGHICLSILYDAWSPALTVHAVCMSIVSMLSSAQEKVRPQDDAMYVSRVGYRSPKLSKWHFDDDRV</sequence>
<dbReference type="Proteomes" id="UP000649617">
    <property type="component" value="Unassembled WGS sequence"/>
</dbReference>
<dbReference type="Pfam" id="PF00179">
    <property type="entry name" value="UQ_con"/>
    <property type="match status" value="1"/>
</dbReference>
<evidence type="ECO:0000259" key="1">
    <source>
        <dbReference type="PROSITE" id="PS50127"/>
    </source>
</evidence>
<dbReference type="EMBL" id="CAJNIZ010045472">
    <property type="protein sequence ID" value="CAE7721119.1"/>
    <property type="molecule type" value="Genomic_DNA"/>
</dbReference>
<dbReference type="InterPro" id="IPR000608">
    <property type="entry name" value="UBC"/>
</dbReference>
<protein>
    <submittedName>
        <fullName evidence="2">Ube2w protein</fullName>
    </submittedName>
</protein>
<name>A0A812X6P1_SYMPI</name>
<dbReference type="AlphaFoldDB" id="A0A812X6P1"/>
<reference evidence="2" key="1">
    <citation type="submission" date="2021-02" db="EMBL/GenBank/DDBJ databases">
        <authorList>
            <person name="Dougan E. K."/>
            <person name="Rhodes N."/>
            <person name="Thang M."/>
            <person name="Chan C."/>
        </authorList>
    </citation>
    <scope>NUCLEOTIDE SEQUENCE</scope>
</reference>
<dbReference type="PROSITE" id="PS50127">
    <property type="entry name" value="UBC_2"/>
    <property type="match status" value="1"/>
</dbReference>
<organism evidence="2 3">
    <name type="scientific">Symbiodinium pilosum</name>
    <name type="common">Dinoflagellate</name>
    <dbReference type="NCBI Taxonomy" id="2952"/>
    <lineage>
        <taxon>Eukaryota</taxon>
        <taxon>Sar</taxon>
        <taxon>Alveolata</taxon>
        <taxon>Dinophyceae</taxon>
        <taxon>Suessiales</taxon>
        <taxon>Symbiodiniaceae</taxon>
        <taxon>Symbiodinium</taxon>
    </lineage>
</organism>
<dbReference type="InterPro" id="IPR050113">
    <property type="entry name" value="Ub_conjugating_enzyme"/>
</dbReference>
<feature type="domain" description="UBC core" evidence="1">
    <location>
        <begin position="1"/>
        <end position="117"/>
    </location>
</feature>
<comment type="caution">
    <text evidence="2">The sequence shown here is derived from an EMBL/GenBank/DDBJ whole genome shotgun (WGS) entry which is preliminary data.</text>
</comment>
<proteinExistence type="predicted"/>
<dbReference type="InterPro" id="IPR016135">
    <property type="entry name" value="UBQ-conjugating_enzyme/RWD"/>
</dbReference>